<dbReference type="SMART" id="SM00052">
    <property type="entry name" value="EAL"/>
    <property type="match status" value="1"/>
</dbReference>
<sequence length="369" mass="42235">MSLWNIINDESESKIMLIDRYAILPEPLPREGTLYLAPPMDHTIMKIRNVARRCGTVFSETQFGVIGIPLTGPILETFADDLENALLPSELEDTKAFILPPSESISLMHMTMVDSLDFLLARFKSEWLVEIFHENRFFMFFQPIVNSQNPQDVFGYECLLRARNAAGDLIFPKPIFDIARRADLLFYLDQAFRIDAIKDAARHEISQSLFINFNPISIYDPVQCVRTTVQTINEANISPQRIVFEVVESDEVKDTNHLLQILDFYRKSGFKVALDDLGAGYNSLNMMAKIKPDFIKIDIELITDVHRDHYKAVVVSKLIEMAQKLNVITVAEGIENKEDWLWVKNHNIDYVQGYLFARPASPPPQPVVP</sequence>
<dbReference type="InterPro" id="IPR001633">
    <property type="entry name" value="EAL_dom"/>
</dbReference>
<dbReference type="CDD" id="cd01948">
    <property type="entry name" value="EAL"/>
    <property type="match status" value="1"/>
</dbReference>
<evidence type="ECO:0000313" key="2">
    <source>
        <dbReference type="EMBL" id="MFC1850184.1"/>
    </source>
</evidence>
<organism evidence="2 3">
    <name type="scientific">candidate division CSSED10-310 bacterium</name>
    <dbReference type="NCBI Taxonomy" id="2855610"/>
    <lineage>
        <taxon>Bacteria</taxon>
        <taxon>Bacteria division CSSED10-310</taxon>
    </lineage>
</organism>
<evidence type="ECO:0000259" key="1">
    <source>
        <dbReference type="PROSITE" id="PS50883"/>
    </source>
</evidence>
<dbReference type="InterPro" id="IPR050706">
    <property type="entry name" value="Cyclic-di-GMP_PDE-like"/>
</dbReference>
<dbReference type="PANTHER" id="PTHR33121">
    <property type="entry name" value="CYCLIC DI-GMP PHOSPHODIESTERASE PDEF"/>
    <property type="match status" value="1"/>
</dbReference>
<proteinExistence type="predicted"/>
<dbReference type="EMBL" id="JBHPBY010000082">
    <property type="protein sequence ID" value="MFC1850184.1"/>
    <property type="molecule type" value="Genomic_DNA"/>
</dbReference>
<dbReference type="PROSITE" id="PS50883">
    <property type="entry name" value="EAL"/>
    <property type="match status" value="1"/>
</dbReference>
<feature type="domain" description="EAL" evidence="1">
    <location>
        <begin position="120"/>
        <end position="369"/>
    </location>
</feature>
<dbReference type="Proteomes" id="UP001594351">
    <property type="component" value="Unassembled WGS sequence"/>
</dbReference>
<dbReference type="SUPFAM" id="SSF141868">
    <property type="entry name" value="EAL domain-like"/>
    <property type="match status" value="1"/>
</dbReference>
<comment type="caution">
    <text evidence="2">The sequence shown here is derived from an EMBL/GenBank/DDBJ whole genome shotgun (WGS) entry which is preliminary data.</text>
</comment>
<dbReference type="PANTHER" id="PTHR33121:SF15">
    <property type="entry name" value="BLUE LIGHT- AND TEMPERATURE-REGULATED ANTIREPRESSOR BLUF"/>
    <property type="match status" value="1"/>
</dbReference>
<dbReference type="InterPro" id="IPR035919">
    <property type="entry name" value="EAL_sf"/>
</dbReference>
<dbReference type="Gene3D" id="3.20.20.450">
    <property type="entry name" value="EAL domain"/>
    <property type="match status" value="1"/>
</dbReference>
<protein>
    <submittedName>
        <fullName evidence="2">EAL domain-containing protein</fullName>
    </submittedName>
</protein>
<accession>A0ABV6YVI0</accession>
<dbReference type="Pfam" id="PF00563">
    <property type="entry name" value="EAL"/>
    <property type="match status" value="1"/>
</dbReference>
<evidence type="ECO:0000313" key="3">
    <source>
        <dbReference type="Proteomes" id="UP001594351"/>
    </source>
</evidence>
<gene>
    <name evidence="2" type="ORF">ACFL27_08340</name>
</gene>
<reference evidence="2 3" key="1">
    <citation type="submission" date="2024-09" db="EMBL/GenBank/DDBJ databases">
        <title>Laminarin stimulates single cell rates of sulfate reduction while oxygen inhibits transcriptomic activity in coastal marine sediment.</title>
        <authorList>
            <person name="Lindsay M."/>
            <person name="Orcutt B."/>
            <person name="Emerson D."/>
            <person name="Stepanauskas R."/>
            <person name="D'Angelo T."/>
        </authorList>
    </citation>
    <scope>NUCLEOTIDE SEQUENCE [LARGE SCALE GENOMIC DNA]</scope>
    <source>
        <strain evidence="2">SAG AM-311-K15</strain>
    </source>
</reference>
<keyword evidence="3" id="KW-1185">Reference proteome</keyword>
<name>A0ABV6YVI0_UNCC1</name>